<gene>
    <name evidence="2" type="ORF">L210DRAFT_3629854</name>
</gene>
<feature type="region of interest" description="Disordered" evidence="1">
    <location>
        <begin position="170"/>
        <end position="193"/>
    </location>
</feature>
<dbReference type="EMBL" id="WHUW01000009">
    <property type="protein sequence ID" value="KAF8442205.1"/>
    <property type="molecule type" value="Genomic_DNA"/>
</dbReference>
<evidence type="ECO:0000313" key="3">
    <source>
        <dbReference type="Proteomes" id="UP001194468"/>
    </source>
</evidence>
<reference evidence="2" key="1">
    <citation type="submission" date="2019-10" db="EMBL/GenBank/DDBJ databases">
        <authorList>
            <consortium name="DOE Joint Genome Institute"/>
            <person name="Kuo A."/>
            <person name="Miyauchi S."/>
            <person name="Kiss E."/>
            <person name="Drula E."/>
            <person name="Kohler A."/>
            <person name="Sanchez-Garcia M."/>
            <person name="Andreopoulos B."/>
            <person name="Barry K.W."/>
            <person name="Bonito G."/>
            <person name="Buee M."/>
            <person name="Carver A."/>
            <person name="Chen C."/>
            <person name="Cichocki N."/>
            <person name="Clum A."/>
            <person name="Culley D."/>
            <person name="Crous P.W."/>
            <person name="Fauchery L."/>
            <person name="Girlanda M."/>
            <person name="Hayes R."/>
            <person name="Keri Z."/>
            <person name="LaButti K."/>
            <person name="Lipzen A."/>
            <person name="Lombard V."/>
            <person name="Magnuson J."/>
            <person name="Maillard F."/>
            <person name="Morin E."/>
            <person name="Murat C."/>
            <person name="Nolan M."/>
            <person name="Ohm R."/>
            <person name="Pangilinan J."/>
            <person name="Pereira M."/>
            <person name="Perotto S."/>
            <person name="Peter M."/>
            <person name="Riley R."/>
            <person name="Sitrit Y."/>
            <person name="Stielow B."/>
            <person name="Szollosi G."/>
            <person name="Zifcakova L."/>
            <person name="Stursova M."/>
            <person name="Spatafora J.W."/>
            <person name="Tedersoo L."/>
            <person name="Vaario L.-M."/>
            <person name="Yamada A."/>
            <person name="Yan M."/>
            <person name="Wang P."/>
            <person name="Xu J."/>
            <person name="Bruns T."/>
            <person name="Baldrian P."/>
            <person name="Vilgalys R."/>
            <person name="Henrissat B."/>
            <person name="Grigoriev I.V."/>
            <person name="Hibbett D."/>
            <person name="Nagy L.G."/>
            <person name="Martin F.M."/>
        </authorList>
    </citation>
    <scope>NUCLEOTIDE SEQUENCE</scope>
    <source>
        <strain evidence="2">BED1</strain>
    </source>
</reference>
<reference evidence="2" key="2">
    <citation type="journal article" date="2020" name="Nat. Commun.">
        <title>Large-scale genome sequencing of mycorrhizal fungi provides insights into the early evolution of symbiotic traits.</title>
        <authorList>
            <person name="Miyauchi S."/>
            <person name="Kiss E."/>
            <person name="Kuo A."/>
            <person name="Drula E."/>
            <person name="Kohler A."/>
            <person name="Sanchez-Garcia M."/>
            <person name="Morin E."/>
            <person name="Andreopoulos B."/>
            <person name="Barry K.W."/>
            <person name="Bonito G."/>
            <person name="Buee M."/>
            <person name="Carver A."/>
            <person name="Chen C."/>
            <person name="Cichocki N."/>
            <person name="Clum A."/>
            <person name="Culley D."/>
            <person name="Crous P.W."/>
            <person name="Fauchery L."/>
            <person name="Girlanda M."/>
            <person name="Hayes R.D."/>
            <person name="Keri Z."/>
            <person name="LaButti K."/>
            <person name="Lipzen A."/>
            <person name="Lombard V."/>
            <person name="Magnuson J."/>
            <person name="Maillard F."/>
            <person name="Murat C."/>
            <person name="Nolan M."/>
            <person name="Ohm R.A."/>
            <person name="Pangilinan J."/>
            <person name="Pereira M.F."/>
            <person name="Perotto S."/>
            <person name="Peter M."/>
            <person name="Pfister S."/>
            <person name="Riley R."/>
            <person name="Sitrit Y."/>
            <person name="Stielow J.B."/>
            <person name="Szollosi G."/>
            <person name="Zifcakova L."/>
            <person name="Stursova M."/>
            <person name="Spatafora J.W."/>
            <person name="Tedersoo L."/>
            <person name="Vaario L.M."/>
            <person name="Yamada A."/>
            <person name="Yan M."/>
            <person name="Wang P."/>
            <person name="Xu J."/>
            <person name="Bruns T."/>
            <person name="Baldrian P."/>
            <person name="Vilgalys R."/>
            <person name="Dunand C."/>
            <person name="Henrissat B."/>
            <person name="Grigoriev I.V."/>
            <person name="Hibbett D."/>
            <person name="Nagy L.G."/>
            <person name="Martin F.M."/>
        </authorList>
    </citation>
    <scope>NUCLEOTIDE SEQUENCE</scope>
    <source>
        <strain evidence="2">BED1</strain>
    </source>
</reference>
<evidence type="ECO:0000256" key="1">
    <source>
        <dbReference type="SAM" id="MobiDB-lite"/>
    </source>
</evidence>
<name>A0AAD4BXU9_BOLED</name>
<dbReference type="Proteomes" id="UP001194468">
    <property type="component" value="Unassembled WGS sequence"/>
</dbReference>
<organism evidence="2 3">
    <name type="scientific">Boletus edulis BED1</name>
    <dbReference type="NCBI Taxonomy" id="1328754"/>
    <lineage>
        <taxon>Eukaryota</taxon>
        <taxon>Fungi</taxon>
        <taxon>Dikarya</taxon>
        <taxon>Basidiomycota</taxon>
        <taxon>Agaricomycotina</taxon>
        <taxon>Agaricomycetes</taxon>
        <taxon>Agaricomycetidae</taxon>
        <taxon>Boletales</taxon>
        <taxon>Boletineae</taxon>
        <taxon>Boletaceae</taxon>
        <taxon>Boletoideae</taxon>
        <taxon>Boletus</taxon>
    </lineage>
</organism>
<accession>A0AAD4BXU9</accession>
<keyword evidence="3" id="KW-1185">Reference proteome</keyword>
<evidence type="ECO:0000313" key="2">
    <source>
        <dbReference type="EMBL" id="KAF8442205.1"/>
    </source>
</evidence>
<comment type="caution">
    <text evidence="2">The sequence shown here is derived from an EMBL/GenBank/DDBJ whole genome shotgun (WGS) entry which is preliminary data.</text>
</comment>
<protein>
    <submittedName>
        <fullName evidence="2">Uncharacterized protein</fullName>
    </submittedName>
</protein>
<sequence>MFGNVFHNDNSARVKVFVRRVSKRFVHEGIDVNTYEQDRDTWTWASESDEREYFERMIKTYNAPLWNVTRTKPDVDSVKEGWFFASHPETRSRPRDTVTVPRIIETGIVFASGTPSGVDIFQTRPVECDQAESARSRTVLRFLKQRGHITWFADDGKSCSVILSHGEENGHLGPTSTHDLGHTRHPRPHPHRTNGYRPQVSMLGPILPPLHHVQHVGSFLNYVVLSDMDLSCICQWRPGGGSAPRTSSPDPETGQIDYDHCAAEMSWVDLQVLLARRPSLPEKNVVSNLGRLLLADSQKRLRIPLAERKKKFRSYRSSGQAHTWHVMVFNRSPSVFPVRFLAQTRRTLVTKLKTYGAPRASLSTPGLTVHVHNDHAPVDMATLFSDGARNQRDQAIQGLGESGRQWWYMDLRVSRFQPHHNWGGARHATTCIGRAIALNVKDLDARTRILPIVPYGYVW</sequence>
<feature type="compositionally biased region" description="Basic residues" evidence="1">
    <location>
        <begin position="183"/>
        <end position="193"/>
    </location>
</feature>
<proteinExistence type="predicted"/>
<dbReference type="AlphaFoldDB" id="A0AAD4BXU9"/>